<dbReference type="EMBL" id="ATLV01018578">
    <property type="status" value="NOT_ANNOTATED_CDS"/>
    <property type="molecule type" value="Genomic_DNA"/>
</dbReference>
<evidence type="ECO:0000313" key="2">
    <source>
        <dbReference type="EMBL" id="KFB43197.1"/>
    </source>
</evidence>
<keyword evidence="2" id="KW-0723">Serine/threonine-protein kinase</keyword>
<sequence>MLRHSRVDDDGGGGGRGGARFIPAAPNTKPNNWTQLWKQTSEVPILVDSARTQC</sequence>
<evidence type="ECO:0000313" key="3">
    <source>
        <dbReference type="EnsemblMetazoa" id="ASIC010974-PA"/>
    </source>
</evidence>
<dbReference type="Proteomes" id="UP000030765">
    <property type="component" value="Unassembled WGS sequence"/>
</dbReference>
<reference evidence="3" key="2">
    <citation type="submission" date="2020-05" db="UniProtKB">
        <authorList>
            <consortium name="EnsemblMetazoa"/>
        </authorList>
    </citation>
    <scope>IDENTIFICATION</scope>
</reference>
<name>A0A084VZ03_ANOSI</name>
<dbReference type="EnsemblMetazoa" id="ASIC010974-RA">
    <property type="protein sequence ID" value="ASIC010974-PA"/>
    <property type="gene ID" value="ASIC010974"/>
</dbReference>
<keyword evidence="2" id="KW-0418">Kinase</keyword>
<evidence type="ECO:0000256" key="1">
    <source>
        <dbReference type="SAM" id="MobiDB-lite"/>
    </source>
</evidence>
<dbReference type="AlphaFoldDB" id="A0A084VZ03"/>
<keyword evidence="2" id="KW-0808">Transferase</keyword>
<dbReference type="GO" id="GO:0004674">
    <property type="term" value="F:protein serine/threonine kinase activity"/>
    <property type="evidence" value="ECO:0007669"/>
    <property type="project" value="UniProtKB-KW"/>
</dbReference>
<dbReference type="EMBL" id="KE525238">
    <property type="protein sequence ID" value="KFB43197.1"/>
    <property type="molecule type" value="Genomic_DNA"/>
</dbReference>
<keyword evidence="4" id="KW-1185">Reference proteome</keyword>
<dbReference type="VEuPathDB" id="VectorBase:ASIC010974"/>
<accession>A0A084VZ03</accession>
<organism evidence="2">
    <name type="scientific">Anopheles sinensis</name>
    <name type="common">Mosquito</name>
    <dbReference type="NCBI Taxonomy" id="74873"/>
    <lineage>
        <taxon>Eukaryota</taxon>
        <taxon>Metazoa</taxon>
        <taxon>Ecdysozoa</taxon>
        <taxon>Arthropoda</taxon>
        <taxon>Hexapoda</taxon>
        <taxon>Insecta</taxon>
        <taxon>Pterygota</taxon>
        <taxon>Neoptera</taxon>
        <taxon>Endopterygota</taxon>
        <taxon>Diptera</taxon>
        <taxon>Nematocera</taxon>
        <taxon>Culicoidea</taxon>
        <taxon>Culicidae</taxon>
        <taxon>Anophelinae</taxon>
        <taxon>Anopheles</taxon>
    </lineage>
</organism>
<feature type="region of interest" description="Disordered" evidence="1">
    <location>
        <begin position="1"/>
        <end position="32"/>
    </location>
</feature>
<gene>
    <name evidence="2" type="ORF">ZHAS_00010974</name>
</gene>
<protein>
    <submittedName>
        <fullName evidence="2 3">Serine/threonine protein kinase</fullName>
    </submittedName>
</protein>
<evidence type="ECO:0000313" key="4">
    <source>
        <dbReference type="Proteomes" id="UP000030765"/>
    </source>
</evidence>
<reference evidence="2 4" key="1">
    <citation type="journal article" date="2014" name="BMC Genomics">
        <title>Genome sequence of Anopheles sinensis provides insight into genetics basis of mosquito competence for malaria parasites.</title>
        <authorList>
            <person name="Zhou D."/>
            <person name="Zhang D."/>
            <person name="Ding G."/>
            <person name="Shi L."/>
            <person name="Hou Q."/>
            <person name="Ye Y."/>
            <person name="Xu Y."/>
            <person name="Zhou H."/>
            <person name="Xiong C."/>
            <person name="Li S."/>
            <person name="Yu J."/>
            <person name="Hong S."/>
            <person name="Yu X."/>
            <person name="Zou P."/>
            <person name="Chen C."/>
            <person name="Chang X."/>
            <person name="Wang W."/>
            <person name="Lv Y."/>
            <person name="Sun Y."/>
            <person name="Ma L."/>
            <person name="Shen B."/>
            <person name="Zhu C."/>
        </authorList>
    </citation>
    <scope>NUCLEOTIDE SEQUENCE [LARGE SCALE GENOMIC DNA]</scope>
</reference>
<proteinExistence type="predicted"/>